<dbReference type="RefSeq" id="WP_190466881.1">
    <property type="nucleotide sequence ID" value="NZ_JACJPW010000049.1"/>
</dbReference>
<dbReference type="InterPro" id="IPR036291">
    <property type="entry name" value="NAD(P)-bd_dom_sf"/>
</dbReference>
<dbReference type="PANTHER" id="PTHR10491:SF4">
    <property type="entry name" value="METHIONINE ADENOSYLTRANSFERASE 2 SUBUNIT BETA"/>
    <property type="match status" value="1"/>
</dbReference>
<dbReference type="EMBL" id="JACJPW010000049">
    <property type="protein sequence ID" value="MBD2183147.1"/>
    <property type="molecule type" value="Genomic_DNA"/>
</dbReference>
<dbReference type="Gene3D" id="3.40.50.720">
    <property type="entry name" value="NAD(P)-binding Rossmann-like Domain"/>
    <property type="match status" value="1"/>
</dbReference>
<keyword evidence="2" id="KW-0521">NADP</keyword>
<reference evidence="4" key="1">
    <citation type="journal article" date="2015" name="ISME J.">
        <title>Draft Genome Sequence of Streptomyces incarnatus NRRL8089, which Produces the Nucleoside Antibiotic Sinefungin.</title>
        <authorList>
            <person name="Oshima K."/>
            <person name="Hattori M."/>
            <person name="Shimizu H."/>
            <person name="Fukuda K."/>
            <person name="Nemoto M."/>
            <person name="Inagaki K."/>
            <person name="Tamura T."/>
        </authorList>
    </citation>
    <scope>NUCLEOTIDE SEQUENCE</scope>
    <source>
        <strain evidence="4">FACHB-1375</strain>
    </source>
</reference>
<evidence type="ECO:0000259" key="3">
    <source>
        <dbReference type="Pfam" id="PF04321"/>
    </source>
</evidence>
<dbReference type="InterPro" id="IPR001360">
    <property type="entry name" value="Glyco_hydro_1"/>
</dbReference>
<dbReference type="SUPFAM" id="SSF51445">
    <property type="entry name" value="(Trans)glycosidases"/>
    <property type="match status" value="1"/>
</dbReference>
<dbReference type="Gene3D" id="3.20.20.80">
    <property type="entry name" value="Glycosidases"/>
    <property type="match status" value="1"/>
</dbReference>
<comment type="pathway">
    <text evidence="2">Carbohydrate biosynthesis; dTDP-L-rhamnose biosynthesis.</text>
</comment>
<dbReference type="InterPro" id="IPR005913">
    <property type="entry name" value="dTDP_dehydrorham_reduct"/>
</dbReference>
<dbReference type="Pfam" id="PF04321">
    <property type="entry name" value="RmlD_sub_bind"/>
    <property type="match status" value="1"/>
</dbReference>
<evidence type="ECO:0000313" key="4">
    <source>
        <dbReference type="EMBL" id="MBD2183147.1"/>
    </source>
</evidence>
<name>A0A926VI64_9CYAN</name>
<comment type="function">
    <text evidence="2">Catalyzes the reduction of dTDP-6-deoxy-L-lyxo-4-hexulose to yield dTDP-L-rhamnose.</text>
</comment>
<protein>
    <recommendedName>
        <fullName evidence="2">dTDP-4-dehydrorhamnose reductase</fullName>
        <ecNumber evidence="2">1.1.1.133</ecNumber>
    </recommendedName>
</protein>
<proteinExistence type="inferred from homology"/>
<feature type="domain" description="RmlD-like substrate binding" evidence="3">
    <location>
        <begin position="486"/>
        <end position="740"/>
    </location>
</feature>
<dbReference type="Pfam" id="PF00232">
    <property type="entry name" value="Glyco_hydro_1"/>
    <property type="match status" value="1"/>
</dbReference>
<dbReference type="AlphaFoldDB" id="A0A926VI64"/>
<reference evidence="4" key="2">
    <citation type="submission" date="2020-08" db="EMBL/GenBank/DDBJ databases">
        <authorList>
            <person name="Chen M."/>
            <person name="Teng W."/>
            <person name="Zhao L."/>
            <person name="Hu C."/>
            <person name="Zhou Y."/>
            <person name="Han B."/>
            <person name="Song L."/>
            <person name="Shu W."/>
        </authorList>
    </citation>
    <scope>NUCLEOTIDE SEQUENCE</scope>
    <source>
        <strain evidence="4">FACHB-1375</strain>
    </source>
</reference>
<gene>
    <name evidence="4" type="ORF">H6G03_19115</name>
</gene>
<dbReference type="CDD" id="cd05254">
    <property type="entry name" value="dTDP_HR_like_SDR_e"/>
    <property type="match status" value="1"/>
</dbReference>
<keyword evidence="5" id="KW-1185">Reference proteome</keyword>
<evidence type="ECO:0000256" key="1">
    <source>
        <dbReference type="ARBA" id="ARBA00010944"/>
    </source>
</evidence>
<dbReference type="GO" id="GO:0008831">
    <property type="term" value="F:dTDP-4-dehydrorhamnose reductase activity"/>
    <property type="evidence" value="ECO:0007669"/>
    <property type="project" value="UniProtKB-EC"/>
</dbReference>
<evidence type="ECO:0000256" key="2">
    <source>
        <dbReference type="RuleBase" id="RU364082"/>
    </source>
</evidence>
<dbReference type="GO" id="GO:0004553">
    <property type="term" value="F:hydrolase activity, hydrolyzing O-glycosyl compounds"/>
    <property type="evidence" value="ECO:0007669"/>
    <property type="project" value="InterPro"/>
</dbReference>
<dbReference type="InterPro" id="IPR029903">
    <property type="entry name" value="RmlD-like-bd"/>
</dbReference>
<dbReference type="Proteomes" id="UP000641646">
    <property type="component" value="Unassembled WGS sequence"/>
</dbReference>
<sequence>MVRAALNKEFSVNNSELIQNSKFKAQSSKLEMWAGVECTVNRVGNEYFNQLERNGHKTRLDDLDLFAELGVRSLRYPVLWELIAPAGLENADWSWADERLGRLQALGISPIVGLVHHGSGPYHTSLVDRTFASGLAEFARAVAERYPWVERYTPVNEPLTTARFSGLYGHWYPHGRDNLTFVRALLTQCRAIILSMQAIRQVNPGAQLIQTEDLCKVFSTPLMAYQAEFENERRWLSFDLLCGRVNRDHPMWEYLRWTGIPEVELEWFLENSCPPDTIGMNHYLTSDRFLDERLELYPHWTHGRNGRHQYADVEAVRVCAEGIAGPYILIEEVWERYKLPIAVTEVHHGCTREEQLRWVKEVWDAAVCLRSEGVDVRAITAWSLLGSYDWDSLVTRSVGRYESGVFDLRSHCGDSGEVSKPRPTALARMLRELARSGTYDHPVLDVPGWWHRPHRLLYPPVLRCCGDGENSQKSKFSPAQEIPRSLVIVGAKGTLGQAFARICEIRGIPYHLLCRQQMDIADPVAVDRAMTELQPWAVINAAGYVRVDDAEREENACLRENAIGPAILADACAKRGVGLLTFSSDLVFDGTRGAPYVESNAVAPLNVYGRSKAEAEVRVLKVHPSSLVVRTSAFFGPWDEYNFLTVVLRTLASGQPFVAAADAIVSPTYVPDLVNASLDLLIDGEFGLWHLANPSEISWADLARLAAKQAGFDVAQIEARPIQALSLLAPRPTYSVLGSERGVLLPSLENAIDRYFQEKGLGVRG</sequence>
<accession>A0A926VI64</accession>
<dbReference type="EC" id="1.1.1.133" evidence="2"/>
<dbReference type="PANTHER" id="PTHR10491">
    <property type="entry name" value="DTDP-4-DEHYDRORHAMNOSE REDUCTASE"/>
    <property type="match status" value="1"/>
</dbReference>
<comment type="similarity">
    <text evidence="1 2">Belongs to the dTDP-4-dehydrorhamnose reductase family.</text>
</comment>
<dbReference type="Gene3D" id="3.90.25.10">
    <property type="entry name" value="UDP-galactose 4-epimerase, domain 1"/>
    <property type="match status" value="1"/>
</dbReference>
<keyword evidence="2" id="KW-0560">Oxidoreductase</keyword>
<comment type="caution">
    <text evidence="4">The sequence shown here is derived from an EMBL/GenBank/DDBJ whole genome shotgun (WGS) entry which is preliminary data.</text>
</comment>
<dbReference type="GO" id="GO:0005975">
    <property type="term" value="P:carbohydrate metabolic process"/>
    <property type="evidence" value="ECO:0007669"/>
    <property type="project" value="InterPro"/>
</dbReference>
<dbReference type="SUPFAM" id="SSF51735">
    <property type="entry name" value="NAD(P)-binding Rossmann-fold domains"/>
    <property type="match status" value="1"/>
</dbReference>
<evidence type="ECO:0000313" key="5">
    <source>
        <dbReference type="Proteomes" id="UP000641646"/>
    </source>
</evidence>
<dbReference type="InterPro" id="IPR017853">
    <property type="entry name" value="GH"/>
</dbReference>
<organism evidence="4 5">
    <name type="scientific">Aerosakkonema funiforme FACHB-1375</name>
    <dbReference type="NCBI Taxonomy" id="2949571"/>
    <lineage>
        <taxon>Bacteria</taxon>
        <taxon>Bacillati</taxon>
        <taxon>Cyanobacteriota</taxon>
        <taxon>Cyanophyceae</taxon>
        <taxon>Oscillatoriophycideae</taxon>
        <taxon>Aerosakkonematales</taxon>
        <taxon>Aerosakkonemataceae</taxon>
        <taxon>Aerosakkonema</taxon>
    </lineage>
</organism>